<gene>
    <name evidence="16" type="ORF">BU26DRAFT_527171</name>
</gene>
<reference evidence="16" key="1">
    <citation type="journal article" date="2020" name="Stud. Mycol.">
        <title>101 Dothideomycetes genomes: a test case for predicting lifestyles and emergence of pathogens.</title>
        <authorList>
            <person name="Haridas S."/>
            <person name="Albert R."/>
            <person name="Binder M."/>
            <person name="Bloem J."/>
            <person name="Labutti K."/>
            <person name="Salamov A."/>
            <person name="Andreopoulos B."/>
            <person name="Baker S."/>
            <person name="Barry K."/>
            <person name="Bills G."/>
            <person name="Bluhm B."/>
            <person name="Cannon C."/>
            <person name="Castanera R."/>
            <person name="Culley D."/>
            <person name="Daum C."/>
            <person name="Ezra D."/>
            <person name="Gonzalez J."/>
            <person name="Henrissat B."/>
            <person name="Kuo A."/>
            <person name="Liang C."/>
            <person name="Lipzen A."/>
            <person name="Lutzoni F."/>
            <person name="Magnuson J."/>
            <person name="Mondo S."/>
            <person name="Nolan M."/>
            <person name="Ohm R."/>
            <person name="Pangilinan J."/>
            <person name="Park H.-J."/>
            <person name="Ramirez L."/>
            <person name="Alfaro M."/>
            <person name="Sun H."/>
            <person name="Tritt A."/>
            <person name="Yoshinaga Y."/>
            <person name="Zwiers L.-H."/>
            <person name="Turgeon B."/>
            <person name="Goodwin S."/>
            <person name="Spatafora J."/>
            <person name="Crous P."/>
            <person name="Grigoriev I."/>
        </authorList>
    </citation>
    <scope>NUCLEOTIDE SEQUENCE</scope>
    <source>
        <strain evidence="16">CBS 122368</strain>
    </source>
</reference>
<dbReference type="InterPro" id="IPR017853">
    <property type="entry name" value="GH"/>
</dbReference>
<keyword evidence="10" id="KW-0624">Polysaccharide degradation</keyword>
<keyword evidence="5 13" id="KW-0378">Hydrolase</keyword>
<dbReference type="SUPFAM" id="SSF51445">
    <property type="entry name" value="(Trans)glycosidases"/>
    <property type="match status" value="1"/>
</dbReference>
<dbReference type="EC" id="3.2.1.4" evidence="3"/>
<dbReference type="GeneID" id="54584085"/>
<name>A0A6A6J271_9PLEO</name>
<evidence type="ECO:0000256" key="6">
    <source>
        <dbReference type="ARBA" id="ARBA00023001"/>
    </source>
</evidence>
<evidence type="ECO:0000256" key="9">
    <source>
        <dbReference type="ARBA" id="ARBA00023295"/>
    </source>
</evidence>
<dbReference type="RefSeq" id="XP_033691949.1">
    <property type="nucleotide sequence ID" value="XM_033830755.1"/>
</dbReference>
<evidence type="ECO:0000256" key="3">
    <source>
        <dbReference type="ARBA" id="ARBA00012601"/>
    </source>
</evidence>
<keyword evidence="6" id="KW-0136">Cellulose degradation</keyword>
<feature type="domain" description="Glycoside hydrolase family 5" evidence="15">
    <location>
        <begin position="64"/>
        <end position="317"/>
    </location>
</feature>
<dbReference type="GO" id="GO:0030245">
    <property type="term" value="P:cellulose catabolic process"/>
    <property type="evidence" value="ECO:0007669"/>
    <property type="project" value="UniProtKB-KW"/>
</dbReference>
<comment type="function">
    <text evidence="11">Endoglucanase (EG) that cleaves the internal beta-1,4-glucosidic bonds in cellulose. The degradation of cellulose involves an interplay between different cellulolytic enzymes. Hydrolysis starts with EGs, which cut internal glycosidic linkages to reduce the polymerization degree of the substrate and creates new chain ends for exocellobiohydrolases (CBHs). The CBH release the disaccharide cellobiose from the non-reducing end of the cellulose polymer chain. Finally, beta-1,4-glucosidases hydrolyze the cellobiose and other short cello-oligosaccharides into glucose units.</text>
</comment>
<evidence type="ECO:0000256" key="8">
    <source>
        <dbReference type="ARBA" id="ARBA00023283"/>
    </source>
</evidence>
<evidence type="ECO:0000256" key="13">
    <source>
        <dbReference type="RuleBase" id="RU361153"/>
    </source>
</evidence>
<keyword evidence="8" id="KW-0873">Pyrrolidone carboxylic acid</keyword>
<evidence type="ECO:0000256" key="1">
    <source>
        <dbReference type="ARBA" id="ARBA00000966"/>
    </source>
</evidence>
<comment type="similarity">
    <text evidence="2 13">Belongs to the glycosyl hydrolase 5 (cellulase A) family.</text>
</comment>
<keyword evidence="9 13" id="KW-0326">Glycosidase</keyword>
<comment type="catalytic activity">
    <reaction evidence="1">
        <text>Endohydrolysis of (1-&gt;4)-beta-D-glucosidic linkages in cellulose, lichenin and cereal beta-D-glucans.</text>
        <dbReference type="EC" id="3.2.1.4"/>
    </reaction>
</comment>
<dbReference type="PROSITE" id="PS00659">
    <property type="entry name" value="GLYCOSYL_HYDROL_F5"/>
    <property type="match status" value="1"/>
</dbReference>
<evidence type="ECO:0000256" key="10">
    <source>
        <dbReference type="ARBA" id="ARBA00023326"/>
    </source>
</evidence>
<feature type="signal peptide" evidence="14">
    <location>
        <begin position="1"/>
        <end position="17"/>
    </location>
</feature>
<evidence type="ECO:0000256" key="11">
    <source>
        <dbReference type="ARBA" id="ARBA00059691"/>
    </source>
</evidence>
<proteinExistence type="inferred from homology"/>
<dbReference type="FunFam" id="3.20.20.80:FF:000124">
    <property type="entry name" value="Exported cellulase"/>
    <property type="match status" value="1"/>
</dbReference>
<keyword evidence="7" id="KW-0119">Carbohydrate metabolism</keyword>
<keyword evidence="17" id="KW-1185">Reference proteome</keyword>
<evidence type="ECO:0000256" key="7">
    <source>
        <dbReference type="ARBA" id="ARBA00023277"/>
    </source>
</evidence>
<dbReference type="InterPro" id="IPR018087">
    <property type="entry name" value="Glyco_hydro_5_CS"/>
</dbReference>
<dbReference type="InterPro" id="IPR001547">
    <property type="entry name" value="Glyco_hydro_5"/>
</dbReference>
<keyword evidence="4 14" id="KW-0732">Signal</keyword>
<dbReference type="OrthoDB" id="5823761at2759"/>
<dbReference type="GO" id="GO:0008810">
    <property type="term" value="F:cellulase activity"/>
    <property type="evidence" value="ECO:0007669"/>
    <property type="project" value="UniProtKB-EC"/>
</dbReference>
<dbReference type="Pfam" id="PF00150">
    <property type="entry name" value="Cellulase"/>
    <property type="match status" value="1"/>
</dbReference>
<dbReference type="Gene3D" id="3.20.20.80">
    <property type="entry name" value="Glycosidases"/>
    <property type="match status" value="1"/>
</dbReference>
<evidence type="ECO:0000256" key="2">
    <source>
        <dbReference type="ARBA" id="ARBA00005641"/>
    </source>
</evidence>
<sequence>MLSTILAALAGCSLVASAPTQPRATKVQYAGVNIAGFDFGCTTDGRCSLTGTNKPYDIVSGANALGQMNHFVKDDTLNAFRLPVGWQFLVNNNLGGNLDSNNAGQYDRLMQGCLSSGASLCIIDIHNYARWNGQIVGQGGPTDDQLASVWKQLATKYGSNSKVAFGVMNEPHDIPDIKKWADTVQAVVTAIRGAGASSNIILLPGQGYTSAETFVSSGSAEALNAVKNPDGSTANLIMDVHKYLDSDNSGTHTECVKNNVDNAFKPLADWLRTNKRQAMLTETGGGNTQSCQQYMCQQLQYLNQNSDVYLGYTGWAAGGFATTYELNETPQQQGSGWQDTSLVTSCIVGAWKGA</sequence>
<evidence type="ECO:0000259" key="15">
    <source>
        <dbReference type="Pfam" id="PF00150"/>
    </source>
</evidence>
<evidence type="ECO:0000313" key="17">
    <source>
        <dbReference type="Proteomes" id="UP000800094"/>
    </source>
</evidence>
<accession>A0A6A6J271</accession>
<evidence type="ECO:0000256" key="4">
    <source>
        <dbReference type="ARBA" id="ARBA00022729"/>
    </source>
</evidence>
<protein>
    <recommendedName>
        <fullName evidence="12">Endoglucanase EG-II</fullName>
        <ecNumber evidence="3">3.2.1.4</ecNumber>
    </recommendedName>
</protein>
<dbReference type="PANTHER" id="PTHR34142:SF5">
    <property type="entry name" value="CBM1 DOMAIN-CONTAINING PROTEIN"/>
    <property type="match status" value="1"/>
</dbReference>
<feature type="chain" id="PRO_5025572633" description="Endoglucanase EG-II" evidence="14">
    <location>
        <begin position="18"/>
        <end position="354"/>
    </location>
</feature>
<evidence type="ECO:0000256" key="12">
    <source>
        <dbReference type="ARBA" id="ARBA00074271"/>
    </source>
</evidence>
<dbReference type="AlphaFoldDB" id="A0A6A6J271"/>
<organism evidence="16 17">
    <name type="scientific">Trematosphaeria pertusa</name>
    <dbReference type="NCBI Taxonomy" id="390896"/>
    <lineage>
        <taxon>Eukaryota</taxon>
        <taxon>Fungi</taxon>
        <taxon>Dikarya</taxon>
        <taxon>Ascomycota</taxon>
        <taxon>Pezizomycotina</taxon>
        <taxon>Dothideomycetes</taxon>
        <taxon>Pleosporomycetidae</taxon>
        <taxon>Pleosporales</taxon>
        <taxon>Massarineae</taxon>
        <taxon>Trematosphaeriaceae</taxon>
        <taxon>Trematosphaeria</taxon>
    </lineage>
</organism>
<evidence type="ECO:0000313" key="16">
    <source>
        <dbReference type="EMBL" id="KAF2256945.1"/>
    </source>
</evidence>
<evidence type="ECO:0000256" key="14">
    <source>
        <dbReference type="SAM" id="SignalP"/>
    </source>
</evidence>
<dbReference type="Proteomes" id="UP000800094">
    <property type="component" value="Unassembled WGS sequence"/>
</dbReference>
<dbReference type="PANTHER" id="PTHR34142">
    <property type="entry name" value="ENDO-BETA-1,4-GLUCANASE A"/>
    <property type="match status" value="1"/>
</dbReference>
<evidence type="ECO:0000256" key="5">
    <source>
        <dbReference type="ARBA" id="ARBA00022801"/>
    </source>
</evidence>
<dbReference type="EMBL" id="ML987189">
    <property type="protein sequence ID" value="KAF2256945.1"/>
    <property type="molecule type" value="Genomic_DNA"/>
</dbReference>